<dbReference type="PROSITE" id="PS50893">
    <property type="entry name" value="ABC_TRANSPORTER_2"/>
    <property type="match status" value="1"/>
</dbReference>
<dbReference type="Proteomes" id="UP000221504">
    <property type="component" value="Unassembled WGS sequence"/>
</dbReference>
<dbReference type="SUPFAM" id="SSF52540">
    <property type="entry name" value="P-loop containing nucleoside triphosphate hydrolases"/>
    <property type="match status" value="1"/>
</dbReference>
<keyword evidence="1" id="KW-0813">Transport</keyword>
<dbReference type="InterPro" id="IPR027417">
    <property type="entry name" value="P-loop_NTPase"/>
</dbReference>
<gene>
    <name evidence="5" type="ORF">CBG52_00335</name>
</gene>
<dbReference type="InterPro" id="IPR050319">
    <property type="entry name" value="ABC_transp_ATP-bind"/>
</dbReference>
<dbReference type="InterPro" id="IPR017871">
    <property type="entry name" value="ABC_transporter-like_CS"/>
</dbReference>
<dbReference type="SMART" id="SM00382">
    <property type="entry name" value="AAA"/>
    <property type="match status" value="1"/>
</dbReference>
<dbReference type="InterPro" id="IPR003593">
    <property type="entry name" value="AAA+_ATPase"/>
</dbReference>
<dbReference type="PANTHER" id="PTHR43776">
    <property type="entry name" value="TRANSPORT ATP-BINDING PROTEIN"/>
    <property type="match status" value="1"/>
</dbReference>
<dbReference type="InterPro" id="IPR003439">
    <property type="entry name" value="ABC_transporter-like_ATP-bd"/>
</dbReference>
<dbReference type="Gene3D" id="3.40.50.300">
    <property type="entry name" value="P-loop containing nucleotide triphosphate hydrolases"/>
    <property type="match status" value="1"/>
</dbReference>
<keyword evidence="3 5" id="KW-0067">ATP-binding</keyword>
<organism evidence="5 6">
    <name type="scientific">Fusobacterium nucleatum subsp. polymorphum</name>
    <name type="common">Fusobacterium polymorphum</name>
    <dbReference type="NCBI Taxonomy" id="76857"/>
    <lineage>
        <taxon>Bacteria</taxon>
        <taxon>Fusobacteriati</taxon>
        <taxon>Fusobacteriota</taxon>
        <taxon>Fusobacteriia</taxon>
        <taxon>Fusobacteriales</taxon>
        <taxon>Fusobacteriaceae</taxon>
        <taxon>Fusobacterium</taxon>
    </lineage>
</organism>
<dbReference type="PANTHER" id="PTHR43776:SF8">
    <property type="entry name" value="ABC TRANSPORTER, ATP-BINDING PROTEIN"/>
    <property type="match status" value="1"/>
</dbReference>
<name>A0A2C6BYQ7_FUSNP</name>
<dbReference type="PROSITE" id="PS00211">
    <property type="entry name" value="ABC_TRANSPORTER_1"/>
    <property type="match status" value="1"/>
</dbReference>
<comment type="caution">
    <text evidence="5">The sequence shown here is derived from an EMBL/GenBank/DDBJ whole genome shotgun (WGS) entry which is preliminary data.</text>
</comment>
<reference evidence="5 6" key="1">
    <citation type="submission" date="2017-06" db="EMBL/GenBank/DDBJ databases">
        <title>Draft genome sequence of Fusobacterium nucleatum subsp. polymorphum KCOM 1267 (=ChDC F290).</title>
        <authorList>
            <person name="Kook J.-K."/>
            <person name="Park S.-N."/>
            <person name="Lim Y.K."/>
            <person name="Roh H."/>
        </authorList>
    </citation>
    <scope>NUCLEOTIDE SEQUENCE [LARGE SCALE GENOMIC DNA]</scope>
    <source>
        <strain evidence="6">KCOM 1267(ChDC F290)</strain>
    </source>
</reference>
<keyword evidence="2" id="KW-0547">Nucleotide-binding</keyword>
<evidence type="ECO:0000256" key="3">
    <source>
        <dbReference type="ARBA" id="ARBA00022840"/>
    </source>
</evidence>
<evidence type="ECO:0000256" key="2">
    <source>
        <dbReference type="ARBA" id="ARBA00022741"/>
    </source>
</evidence>
<evidence type="ECO:0000313" key="5">
    <source>
        <dbReference type="EMBL" id="PHI09717.1"/>
    </source>
</evidence>
<evidence type="ECO:0000313" key="6">
    <source>
        <dbReference type="Proteomes" id="UP000221504"/>
    </source>
</evidence>
<dbReference type="GO" id="GO:0005524">
    <property type="term" value="F:ATP binding"/>
    <property type="evidence" value="ECO:0007669"/>
    <property type="project" value="UniProtKB-KW"/>
</dbReference>
<accession>A0A2C6BYQ7</accession>
<dbReference type="EMBL" id="NIRM01000001">
    <property type="protein sequence ID" value="PHI09717.1"/>
    <property type="molecule type" value="Genomic_DNA"/>
</dbReference>
<protein>
    <submittedName>
        <fullName evidence="5">Peptide ABC transporter ATP-binding protein</fullName>
    </submittedName>
</protein>
<proteinExistence type="predicted"/>
<dbReference type="GO" id="GO:0055085">
    <property type="term" value="P:transmembrane transport"/>
    <property type="evidence" value="ECO:0007669"/>
    <property type="project" value="UniProtKB-ARBA"/>
</dbReference>
<dbReference type="CDD" id="cd03257">
    <property type="entry name" value="ABC_NikE_OppD_transporters"/>
    <property type="match status" value="1"/>
</dbReference>
<dbReference type="GO" id="GO:0016887">
    <property type="term" value="F:ATP hydrolysis activity"/>
    <property type="evidence" value="ECO:0007669"/>
    <property type="project" value="InterPro"/>
</dbReference>
<dbReference type="Pfam" id="PF00005">
    <property type="entry name" value="ABC_tran"/>
    <property type="match status" value="1"/>
</dbReference>
<evidence type="ECO:0000256" key="1">
    <source>
        <dbReference type="ARBA" id="ARBA00022448"/>
    </source>
</evidence>
<evidence type="ECO:0000259" key="4">
    <source>
        <dbReference type="PROSITE" id="PS50893"/>
    </source>
</evidence>
<sequence>MEEKTIMLLTVENLTKVYIKKKILNNVSFSMKKGEILGVLGKSGAGKSTIGKILLQLSRPTTGSILFEGKVLSEVPRKDIQAIFQDPYSALNPSLKIGEILEEPLIANGKFSKEERRKKVEETLVKVGLLESDYEKYPEELSGGQQQRVCIAGAIILSPKLIICDEPIASLDLAIQVQILDLIQKINQEEGISFIFITHNLPAVYRIADRILLLYRGEVQEIQEVEDFFNNPKSEYGKKFLQHLNLTKNVTNVTDFFIKIHYNI</sequence>
<feature type="domain" description="ABC transporter" evidence="4">
    <location>
        <begin position="9"/>
        <end position="241"/>
    </location>
</feature>
<dbReference type="AlphaFoldDB" id="A0A2C6BYQ7"/>